<evidence type="ECO:0000256" key="1">
    <source>
        <dbReference type="SAM" id="MobiDB-lite"/>
    </source>
</evidence>
<gene>
    <name evidence="2" type="ORF">Tci_927587</name>
</gene>
<name>A0A699XC99_TANCI</name>
<accession>A0A699XC99</accession>
<dbReference type="AlphaFoldDB" id="A0A699XC99"/>
<feature type="compositionally biased region" description="Acidic residues" evidence="1">
    <location>
        <begin position="9"/>
        <end position="21"/>
    </location>
</feature>
<feature type="non-terminal residue" evidence="2">
    <location>
        <position position="1"/>
    </location>
</feature>
<comment type="caution">
    <text evidence="2">The sequence shown here is derived from an EMBL/GenBank/DDBJ whole genome shotgun (WGS) entry which is preliminary data.</text>
</comment>
<proteinExistence type="predicted"/>
<reference evidence="2" key="1">
    <citation type="journal article" date="2019" name="Sci. Rep.">
        <title>Draft genome of Tanacetum cinerariifolium, the natural source of mosquito coil.</title>
        <authorList>
            <person name="Yamashiro T."/>
            <person name="Shiraishi A."/>
            <person name="Satake H."/>
            <person name="Nakayama K."/>
        </authorList>
    </citation>
    <scope>NUCLEOTIDE SEQUENCE</scope>
</reference>
<feature type="region of interest" description="Disordered" evidence="1">
    <location>
        <begin position="1"/>
        <end position="39"/>
    </location>
</feature>
<evidence type="ECO:0000313" key="2">
    <source>
        <dbReference type="EMBL" id="GFD55618.1"/>
    </source>
</evidence>
<protein>
    <submittedName>
        <fullName evidence="2">Uncharacterized protein</fullName>
    </submittedName>
</protein>
<organism evidence="2">
    <name type="scientific">Tanacetum cinerariifolium</name>
    <name type="common">Dalmatian daisy</name>
    <name type="synonym">Chrysanthemum cinerariifolium</name>
    <dbReference type="NCBI Taxonomy" id="118510"/>
    <lineage>
        <taxon>Eukaryota</taxon>
        <taxon>Viridiplantae</taxon>
        <taxon>Streptophyta</taxon>
        <taxon>Embryophyta</taxon>
        <taxon>Tracheophyta</taxon>
        <taxon>Spermatophyta</taxon>
        <taxon>Magnoliopsida</taxon>
        <taxon>eudicotyledons</taxon>
        <taxon>Gunneridae</taxon>
        <taxon>Pentapetalae</taxon>
        <taxon>asterids</taxon>
        <taxon>campanulids</taxon>
        <taxon>Asterales</taxon>
        <taxon>Asteraceae</taxon>
        <taxon>Asteroideae</taxon>
        <taxon>Anthemideae</taxon>
        <taxon>Anthemidinae</taxon>
        <taxon>Tanacetum</taxon>
    </lineage>
</organism>
<sequence length="39" mass="4285">LHSFIFASEDSDQTEPYEEGETAATPPPSAYRVTARISL</sequence>
<dbReference type="EMBL" id="BKCJ011819777">
    <property type="protein sequence ID" value="GFD55618.1"/>
    <property type="molecule type" value="Genomic_DNA"/>
</dbReference>